<sequence length="148" mass="16751">MPLFSFKVGWMKADDQTILSLHTRVITHNPRIFVTHDDSLKIWQLKIRQLKESDRGCYMCQINTSQMKKQLGCIDVQVPPDIDDSGTSSDVTISEGENVTLSCTATGHPEPRILWRREDGKHITLQVSPQETQKGRTVTHIKNGPGRV</sequence>
<organism evidence="5 6">
    <name type="scientific">Henosepilachna vigintioctopunctata</name>
    <dbReference type="NCBI Taxonomy" id="420089"/>
    <lineage>
        <taxon>Eukaryota</taxon>
        <taxon>Metazoa</taxon>
        <taxon>Ecdysozoa</taxon>
        <taxon>Arthropoda</taxon>
        <taxon>Hexapoda</taxon>
        <taxon>Insecta</taxon>
        <taxon>Pterygota</taxon>
        <taxon>Neoptera</taxon>
        <taxon>Endopterygota</taxon>
        <taxon>Coleoptera</taxon>
        <taxon>Polyphaga</taxon>
        <taxon>Cucujiformia</taxon>
        <taxon>Coccinelloidea</taxon>
        <taxon>Coccinellidae</taxon>
        <taxon>Epilachninae</taxon>
        <taxon>Epilachnini</taxon>
        <taxon>Henosepilachna</taxon>
    </lineage>
</organism>
<evidence type="ECO:0000256" key="1">
    <source>
        <dbReference type="ARBA" id="ARBA00022737"/>
    </source>
</evidence>
<dbReference type="AlphaFoldDB" id="A0AAW1UF12"/>
<dbReference type="Pfam" id="PF00047">
    <property type="entry name" value="ig"/>
    <property type="match status" value="1"/>
</dbReference>
<evidence type="ECO:0000313" key="5">
    <source>
        <dbReference type="EMBL" id="KAK9881110.1"/>
    </source>
</evidence>
<dbReference type="InterPro" id="IPR013151">
    <property type="entry name" value="Immunoglobulin_dom"/>
</dbReference>
<gene>
    <name evidence="5" type="ORF">WA026_014456</name>
</gene>
<dbReference type="PANTHER" id="PTHR12231:SF105">
    <property type="entry name" value="LACHESIN-LIKE PROTEIN"/>
    <property type="match status" value="1"/>
</dbReference>
<evidence type="ECO:0000313" key="6">
    <source>
        <dbReference type="Proteomes" id="UP001431783"/>
    </source>
</evidence>
<keyword evidence="3" id="KW-0393">Immunoglobulin domain</keyword>
<dbReference type="InterPro" id="IPR013783">
    <property type="entry name" value="Ig-like_fold"/>
</dbReference>
<dbReference type="PROSITE" id="PS50835">
    <property type="entry name" value="IG_LIKE"/>
    <property type="match status" value="1"/>
</dbReference>
<accession>A0AAW1UF12</accession>
<keyword evidence="1" id="KW-0677">Repeat</keyword>
<dbReference type="InterPro" id="IPR036179">
    <property type="entry name" value="Ig-like_dom_sf"/>
</dbReference>
<dbReference type="GO" id="GO:0043005">
    <property type="term" value="C:neuron projection"/>
    <property type="evidence" value="ECO:0007669"/>
    <property type="project" value="TreeGrafter"/>
</dbReference>
<evidence type="ECO:0000256" key="3">
    <source>
        <dbReference type="ARBA" id="ARBA00023319"/>
    </source>
</evidence>
<keyword evidence="6" id="KW-1185">Reference proteome</keyword>
<dbReference type="Pfam" id="PF13927">
    <property type="entry name" value="Ig_3"/>
    <property type="match status" value="1"/>
</dbReference>
<dbReference type="Proteomes" id="UP001431783">
    <property type="component" value="Unassembled WGS sequence"/>
</dbReference>
<dbReference type="SUPFAM" id="SSF48726">
    <property type="entry name" value="Immunoglobulin"/>
    <property type="match status" value="2"/>
</dbReference>
<keyword evidence="2" id="KW-1015">Disulfide bond</keyword>
<name>A0AAW1UF12_9CUCU</name>
<comment type="caution">
    <text evidence="5">The sequence shown here is derived from an EMBL/GenBank/DDBJ whole genome shotgun (WGS) entry which is preliminary data.</text>
</comment>
<dbReference type="InterPro" id="IPR007110">
    <property type="entry name" value="Ig-like_dom"/>
</dbReference>
<evidence type="ECO:0000256" key="2">
    <source>
        <dbReference type="ARBA" id="ARBA00023157"/>
    </source>
</evidence>
<proteinExistence type="predicted"/>
<dbReference type="EMBL" id="JARQZJ010000067">
    <property type="protein sequence ID" value="KAK9881110.1"/>
    <property type="molecule type" value="Genomic_DNA"/>
</dbReference>
<dbReference type="InterPro" id="IPR051170">
    <property type="entry name" value="Neural/epithelial_adhesion"/>
</dbReference>
<protein>
    <recommendedName>
        <fullName evidence="4">Ig-like domain-containing protein</fullName>
    </recommendedName>
</protein>
<reference evidence="5 6" key="1">
    <citation type="submission" date="2023-03" db="EMBL/GenBank/DDBJ databases">
        <title>Genome insight into feeding habits of ladybird beetles.</title>
        <authorList>
            <person name="Li H.-S."/>
            <person name="Huang Y.-H."/>
            <person name="Pang H."/>
        </authorList>
    </citation>
    <scope>NUCLEOTIDE SEQUENCE [LARGE SCALE GENOMIC DNA]</scope>
    <source>
        <strain evidence="5">SYSU_2023b</strain>
        <tissue evidence="5">Whole body</tissue>
    </source>
</reference>
<evidence type="ECO:0000259" key="4">
    <source>
        <dbReference type="PROSITE" id="PS50835"/>
    </source>
</evidence>
<dbReference type="Gene3D" id="2.60.40.10">
    <property type="entry name" value="Immunoglobulins"/>
    <property type="match status" value="2"/>
</dbReference>
<feature type="domain" description="Ig-like" evidence="4">
    <location>
        <begin position="80"/>
        <end position="148"/>
    </location>
</feature>
<dbReference type="PANTHER" id="PTHR12231">
    <property type="entry name" value="CTX-RELATED TYPE I TRANSMEMBRANE PROTEIN"/>
    <property type="match status" value="1"/>
</dbReference>